<dbReference type="Proteomes" id="UP000238322">
    <property type="component" value="Unassembled WGS sequence"/>
</dbReference>
<protein>
    <submittedName>
        <fullName evidence="1">Uncharacterized protein</fullName>
    </submittedName>
</protein>
<evidence type="ECO:0000313" key="1">
    <source>
        <dbReference type="EMBL" id="PQO40622.1"/>
    </source>
</evidence>
<comment type="caution">
    <text evidence="1">The sequence shown here is derived from an EMBL/GenBank/DDBJ whole genome shotgun (WGS) entry which is preliminary data.</text>
</comment>
<accession>A0A2S8G842</accession>
<dbReference type="AlphaFoldDB" id="A0A2S8G842"/>
<reference evidence="1 2" key="1">
    <citation type="submission" date="2018-02" db="EMBL/GenBank/DDBJ databases">
        <title>Comparative genomes isolates from brazilian mangrove.</title>
        <authorList>
            <person name="Araujo J.E."/>
            <person name="Taketani R.G."/>
            <person name="Silva M.C.P."/>
            <person name="Loureco M.V."/>
            <person name="Andreote F.D."/>
        </authorList>
    </citation>
    <scope>NUCLEOTIDE SEQUENCE [LARGE SCALE GENOMIC DNA]</scope>
    <source>
        <strain evidence="1 2">Hex-1 MGV</strain>
    </source>
</reference>
<organism evidence="1 2">
    <name type="scientific">Blastopirellula marina</name>
    <dbReference type="NCBI Taxonomy" id="124"/>
    <lineage>
        <taxon>Bacteria</taxon>
        <taxon>Pseudomonadati</taxon>
        <taxon>Planctomycetota</taxon>
        <taxon>Planctomycetia</taxon>
        <taxon>Pirellulales</taxon>
        <taxon>Pirellulaceae</taxon>
        <taxon>Blastopirellula</taxon>
    </lineage>
</organism>
<gene>
    <name evidence="1" type="ORF">C5Y83_01475</name>
</gene>
<name>A0A2S8G842_9BACT</name>
<evidence type="ECO:0000313" key="2">
    <source>
        <dbReference type="Proteomes" id="UP000238322"/>
    </source>
</evidence>
<dbReference type="EMBL" id="PUHY01000001">
    <property type="protein sequence ID" value="PQO40622.1"/>
    <property type="molecule type" value="Genomic_DNA"/>
</dbReference>
<sequence length="65" mass="7338">MPTIGLRRRGIGIVYGEGIKRAQSITLIRKVVDLRVAFFDTPIYTDLTTTKSFLLRRSLRSAIKG</sequence>
<proteinExistence type="predicted"/>